<accession>A0ABW7Z2E5</accession>
<keyword evidence="3" id="KW-1185">Reference proteome</keyword>
<gene>
    <name evidence="2" type="ORF">ACIBG2_29845</name>
</gene>
<protein>
    <submittedName>
        <fullName evidence="2">GNAT family N-acetyltransferase</fullName>
        <ecNumber evidence="2">2.3.-.-</ecNumber>
    </submittedName>
</protein>
<dbReference type="EC" id="2.3.-.-" evidence="2"/>
<name>A0ABW7Z2E5_9ACTN</name>
<sequence>MRHWPLFRLSVTAPRLQLRLPTLPELDELADRAAEGVHEEGFMPFAVPWTAASPEERARSTVAYHFKCWGESTAENWTANFVVVYNGMVIGMQELAARDFAVRREVMTGSWLGRRFQGKGFGTEMRRAVLHLAFEGLGAHWATTTAFEDNRASLGVTRRLGYREDGRDLSSREGKPVFTLRFRMSREDFKPEDGYAFSGLEPCLPHLGAR</sequence>
<keyword evidence="2" id="KW-0012">Acyltransferase</keyword>
<dbReference type="InterPro" id="IPR051908">
    <property type="entry name" value="Ribosomal_N-acetyltransferase"/>
</dbReference>
<organism evidence="2 3">
    <name type="scientific">Nonomuraea typhae</name>
    <dbReference type="NCBI Taxonomy" id="2603600"/>
    <lineage>
        <taxon>Bacteria</taxon>
        <taxon>Bacillati</taxon>
        <taxon>Actinomycetota</taxon>
        <taxon>Actinomycetes</taxon>
        <taxon>Streptosporangiales</taxon>
        <taxon>Streptosporangiaceae</taxon>
        <taxon>Nonomuraea</taxon>
    </lineage>
</organism>
<dbReference type="PROSITE" id="PS51186">
    <property type="entry name" value="GNAT"/>
    <property type="match status" value="1"/>
</dbReference>
<reference evidence="2 3" key="1">
    <citation type="submission" date="2024-10" db="EMBL/GenBank/DDBJ databases">
        <title>The Natural Products Discovery Center: Release of the First 8490 Sequenced Strains for Exploring Actinobacteria Biosynthetic Diversity.</title>
        <authorList>
            <person name="Kalkreuter E."/>
            <person name="Kautsar S.A."/>
            <person name="Yang D."/>
            <person name="Bader C.D."/>
            <person name="Teijaro C.N."/>
            <person name="Fluegel L."/>
            <person name="Davis C.M."/>
            <person name="Simpson J.R."/>
            <person name="Lauterbach L."/>
            <person name="Steele A.D."/>
            <person name="Gui C."/>
            <person name="Meng S."/>
            <person name="Li G."/>
            <person name="Viehrig K."/>
            <person name="Ye F."/>
            <person name="Su P."/>
            <person name="Kiefer A.F."/>
            <person name="Nichols A."/>
            <person name="Cepeda A.J."/>
            <person name="Yan W."/>
            <person name="Fan B."/>
            <person name="Jiang Y."/>
            <person name="Adhikari A."/>
            <person name="Zheng C.-J."/>
            <person name="Schuster L."/>
            <person name="Cowan T.M."/>
            <person name="Smanski M.J."/>
            <person name="Chevrette M.G."/>
            <person name="De Carvalho L.P.S."/>
            <person name="Shen B."/>
        </authorList>
    </citation>
    <scope>NUCLEOTIDE SEQUENCE [LARGE SCALE GENOMIC DNA]</scope>
    <source>
        <strain evidence="2 3">NPDC050545</strain>
    </source>
</reference>
<feature type="domain" description="N-acetyltransferase" evidence="1">
    <location>
        <begin position="40"/>
        <end position="187"/>
    </location>
</feature>
<evidence type="ECO:0000259" key="1">
    <source>
        <dbReference type="PROSITE" id="PS51186"/>
    </source>
</evidence>
<dbReference type="GO" id="GO:0016746">
    <property type="term" value="F:acyltransferase activity"/>
    <property type="evidence" value="ECO:0007669"/>
    <property type="project" value="UniProtKB-KW"/>
</dbReference>
<dbReference type="Pfam" id="PF13302">
    <property type="entry name" value="Acetyltransf_3"/>
    <property type="match status" value="1"/>
</dbReference>
<keyword evidence="2" id="KW-0808">Transferase</keyword>
<dbReference type="Proteomes" id="UP001612741">
    <property type="component" value="Unassembled WGS sequence"/>
</dbReference>
<dbReference type="PANTHER" id="PTHR43441:SF11">
    <property type="entry name" value="RIBOSOMAL-PROTEIN-SERINE ACETYLTRANSFERASE"/>
    <property type="match status" value="1"/>
</dbReference>
<dbReference type="SUPFAM" id="SSF55729">
    <property type="entry name" value="Acyl-CoA N-acyltransferases (Nat)"/>
    <property type="match status" value="1"/>
</dbReference>
<dbReference type="InterPro" id="IPR000182">
    <property type="entry name" value="GNAT_dom"/>
</dbReference>
<comment type="caution">
    <text evidence="2">The sequence shown here is derived from an EMBL/GenBank/DDBJ whole genome shotgun (WGS) entry which is preliminary data.</text>
</comment>
<dbReference type="EMBL" id="JBITGY010000008">
    <property type="protein sequence ID" value="MFI6501618.1"/>
    <property type="molecule type" value="Genomic_DNA"/>
</dbReference>
<dbReference type="Gene3D" id="3.40.630.30">
    <property type="match status" value="1"/>
</dbReference>
<dbReference type="RefSeq" id="WP_397086302.1">
    <property type="nucleotide sequence ID" value="NZ_JBITGY010000008.1"/>
</dbReference>
<evidence type="ECO:0000313" key="3">
    <source>
        <dbReference type="Proteomes" id="UP001612741"/>
    </source>
</evidence>
<dbReference type="InterPro" id="IPR016181">
    <property type="entry name" value="Acyl_CoA_acyltransferase"/>
</dbReference>
<evidence type="ECO:0000313" key="2">
    <source>
        <dbReference type="EMBL" id="MFI6501618.1"/>
    </source>
</evidence>
<dbReference type="PANTHER" id="PTHR43441">
    <property type="entry name" value="RIBOSOMAL-PROTEIN-SERINE ACETYLTRANSFERASE"/>
    <property type="match status" value="1"/>
</dbReference>
<proteinExistence type="predicted"/>